<evidence type="ECO:0000313" key="2">
    <source>
        <dbReference type="EMBL" id="MBW8269079.1"/>
    </source>
</evidence>
<name>A0ABS7F0F3_9PROT</name>
<evidence type="ECO:0000313" key="3">
    <source>
        <dbReference type="Proteomes" id="UP001519924"/>
    </source>
</evidence>
<keyword evidence="1" id="KW-0812">Transmembrane</keyword>
<dbReference type="RefSeq" id="WP_220116778.1">
    <property type="nucleotide sequence ID" value="NZ_JAHZUY010000010.1"/>
</dbReference>
<dbReference type="Pfam" id="PF04964">
    <property type="entry name" value="Flp_Fap"/>
    <property type="match status" value="1"/>
</dbReference>
<dbReference type="InterPro" id="IPR007047">
    <property type="entry name" value="Flp_Fap"/>
</dbReference>
<keyword evidence="1" id="KW-0472">Membrane</keyword>
<gene>
    <name evidence="2" type="ORF">K1J50_06215</name>
</gene>
<accession>A0ABS7F0F3</accession>
<sequence length="61" mass="6628">MIELIRIALKDRKGVTAMEYAVIAAGLVVVVAFAADYLGQGIGNIFNQFSDWFRAKPGTLP</sequence>
<feature type="transmembrane region" description="Helical" evidence="1">
    <location>
        <begin position="20"/>
        <end position="39"/>
    </location>
</feature>
<proteinExistence type="predicted"/>
<keyword evidence="3" id="KW-1185">Reference proteome</keyword>
<dbReference type="Proteomes" id="UP001519924">
    <property type="component" value="Unassembled WGS sequence"/>
</dbReference>
<dbReference type="EMBL" id="JAHZUY010000010">
    <property type="protein sequence ID" value="MBW8269079.1"/>
    <property type="molecule type" value="Genomic_DNA"/>
</dbReference>
<organism evidence="2 3">
    <name type="scientific">Caldovatus aquaticus</name>
    <dbReference type="NCBI Taxonomy" id="2865671"/>
    <lineage>
        <taxon>Bacteria</taxon>
        <taxon>Pseudomonadati</taxon>
        <taxon>Pseudomonadota</taxon>
        <taxon>Alphaproteobacteria</taxon>
        <taxon>Acetobacterales</taxon>
        <taxon>Roseomonadaceae</taxon>
        <taxon>Caldovatus</taxon>
    </lineage>
</organism>
<comment type="caution">
    <text evidence="2">The sequence shown here is derived from an EMBL/GenBank/DDBJ whole genome shotgun (WGS) entry which is preliminary data.</text>
</comment>
<reference evidence="2 3" key="1">
    <citation type="submission" date="2021-08" db="EMBL/GenBank/DDBJ databases">
        <title>Caldovatus sediminis gen. nov., sp. nov., a moderately thermophilic bacterium isolated from a hot spring.</title>
        <authorList>
            <person name="Hu C.-J."/>
            <person name="Li W.-J."/>
            <person name="Xian W.-D."/>
        </authorList>
    </citation>
    <scope>NUCLEOTIDE SEQUENCE [LARGE SCALE GENOMIC DNA]</scope>
    <source>
        <strain evidence="2 3">SYSU G05006</strain>
    </source>
</reference>
<protein>
    <submittedName>
        <fullName evidence="2">Flp family type IVb pilin</fullName>
    </submittedName>
</protein>
<keyword evidence="1" id="KW-1133">Transmembrane helix</keyword>
<evidence type="ECO:0000256" key="1">
    <source>
        <dbReference type="SAM" id="Phobius"/>
    </source>
</evidence>